<comment type="similarity">
    <text evidence="2">Belongs to the autoinducer-2 exporter (AI-2E) (TC 2.A.86) family.</text>
</comment>
<comment type="subcellular location">
    <subcellularLocation>
        <location evidence="1">Membrane</location>
        <topology evidence="1">Multi-pass membrane protein</topology>
    </subcellularLocation>
</comment>
<evidence type="ECO:0000256" key="5">
    <source>
        <dbReference type="ARBA" id="ARBA00023136"/>
    </source>
</evidence>
<dbReference type="RefSeq" id="WP_200597959.1">
    <property type="nucleotide sequence ID" value="NZ_JAEPBG010000023.1"/>
</dbReference>
<dbReference type="InterPro" id="IPR002549">
    <property type="entry name" value="AI-2E-like"/>
</dbReference>
<evidence type="ECO:0000256" key="6">
    <source>
        <dbReference type="SAM" id="Phobius"/>
    </source>
</evidence>
<evidence type="ECO:0000256" key="1">
    <source>
        <dbReference type="ARBA" id="ARBA00004141"/>
    </source>
</evidence>
<feature type="transmembrane region" description="Helical" evidence="6">
    <location>
        <begin position="316"/>
        <end position="335"/>
    </location>
</feature>
<sequence length="348" mass="38080">MPSHLLLAALLFLLALLGGIVLQPFAVSVIWAGILAYVTWPVYQLLRRKFPGRETITAMIMTAFSVLVLILPLLWLGVALQQEVSDGYRALVAGGSRWGWRLPEPVRNIPWLGNRIQEWIALYTSDPTALNRQVMQWVQAWAGELISLVGDIGRNAAKIVFMVLTVFFLYRDGDQLIMQVHVVLKRFFGDRVLPYLHVAGVMTRAVAYGLFVTACSQGLVAGIGYWIVGLDAPVLLGALTAVAASIPVFGTFLVWGVAAIWLLVSGHLWAGLGLLAWGTLFVHPLDNFIRPLMITSATRIPFLLSLFGVLGGLRAFGLVGMFVGPVVLAVLVAIWREWVGGAGEHAKF</sequence>
<feature type="transmembrane region" description="Helical" evidence="6">
    <location>
        <begin position="288"/>
        <end position="309"/>
    </location>
</feature>
<evidence type="ECO:0000313" key="7">
    <source>
        <dbReference type="EMBL" id="MBK4738595.1"/>
    </source>
</evidence>
<evidence type="ECO:0000256" key="4">
    <source>
        <dbReference type="ARBA" id="ARBA00022989"/>
    </source>
</evidence>
<dbReference type="AlphaFoldDB" id="A0A934W9A3"/>
<evidence type="ECO:0000256" key="3">
    <source>
        <dbReference type="ARBA" id="ARBA00022692"/>
    </source>
</evidence>
<organism evidence="7 8">
    <name type="scientific">Noviherbaspirillum pedocola</name>
    <dbReference type="NCBI Taxonomy" id="2801341"/>
    <lineage>
        <taxon>Bacteria</taxon>
        <taxon>Pseudomonadati</taxon>
        <taxon>Pseudomonadota</taxon>
        <taxon>Betaproteobacteria</taxon>
        <taxon>Burkholderiales</taxon>
        <taxon>Oxalobacteraceae</taxon>
        <taxon>Noviherbaspirillum</taxon>
    </lineage>
</organism>
<dbReference type="GO" id="GO:0016020">
    <property type="term" value="C:membrane"/>
    <property type="evidence" value="ECO:0007669"/>
    <property type="project" value="UniProtKB-SubCell"/>
</dbReference>
<dbReference type="PANTHER" id="PTHR21716:SF4">
    <property type="entry name" value="TRANSMEMBRANE PROTEIN 245"/>
    <property type="match status" value="1"/>
</dbReference>
<comment type="caution">
    <text evidence="7">The sequence shown here is derived from an EMBL/GenBank/DDBJ whole genome shotgun (WGS) entry which is preliminary data.</text>
</comment>
<dbReference type="Proteomes" id="UP000622890">
    <property type="component" value="Unassembled WGS sequence"/>
</dbReference>
<keyword evidence="8" id="KW-1185">Reference proteome</keyword>
<name>A0A934W9A3_9BURK</name>
<keyword evidence="3 6" id="KW-0812">Transmembrane</keyword>
<feature type="transmembrane region" description="Helical" evidence="6">
    <location>
        <begin position="260"/>
        <end position="282"/>
    </location>
</feature>
<dbReference type="PANTHER" id="PTHR21716">
    <property type="entry name" value="TRANSMEMBRANE PROTEIN"/>
    <property type="match status" value="1"/>
</dbReference>
<feature type="transmembrane region" description="Helical" evidence="6">
    <location>
        <begin position="58"/>
        <end position="78"/>
    </location>
</feature>
<keyword evidence="5 6" id="KW-0472">Membrane</keyword>
<feature type="transmembrane region" description="Helical" evidence="6">
    <location>
        <begin position="29"/>
        <end position="46"/>
    </location>
</feature>
<feature type="transmembrane region" description="Helical" evidence="6">
    <location>
        <begin position="205"/>
        <end position="228"/>
    </location>
</feature>
<gene>
    <name evidence="7" type="ORF">JJB74_28600</name>
</gene>
<keyword evidence="4 6" id="KW-1133">Transmembrane helix</keyword>
<accession>A0A934W9A3</accession>
<dbReference type="Pfam" id="PF01594">
    <property type="entry name" value="AI-2E_transport"/>
    <property type="match status" value="1"/>
</dbReference>
<protein>
    <submittedName>
        <fullName evidence="7">AI-2E family transporter</fullName>
    </submittedName>
</protein>
<evidence type="ECO:0000313" key="8">
    <source>
        <dbReference type="Proteomes" id="UP000622890"/>
    </source>
</evidence>
<reference evidence="7" key="1">
    <citation type="submission" date="2021-01" db="EMBL/GenBank/DDBJ databases">
        <title>Genome sequence of strain Noviherbaspirillum sp. DKR-6.</title>
        <authorList>
            <person name="Chaudhary D.K."/>
        </authorList>
    </citation>
    <scope>NUCLEOTIDE SEQUENCE</scope>
    <source>
        <strain evidence="7">DKR-6</strain>
    </source>
</reference>
<dbReference type="EMBL" id="JAEPBG010000023">
    <property type="protein sequence ID" value="MBK4738595.1"/>
    <property type="molecule type" value="Genomic_DNA"/>
</dbReference>
<evidence type="ECO:0000256" key="2">
    <source>
        <dbReference type="ARBA" id="ARBA00009773"/>
    </source>
</evidence>
<feature type="transmembrane region" description="Helical" evidence="6">
    <location>
        <begin position="234"/>
        <end position="255"/>
    </location>
</feature>
<proteinExistence type="inferred from homology"/>